<evidence type="ECO:0000256" key="1">
    <source>
        <dbReference type="ARBA" id="ARBA00004651"/>
    </source>
</evidence>
<dbReference type="EMBL" id="JBBMFM010000175">
    <property type="protein sequence ID" value="MEQ2428386.1"/>
    <property type="molecule type" value="Genomic_DNA"/>
</dbReference>
<dbReference type="InterPro" id="IPR011701">
    <property type="entry name" value="MFS"/>
</dbReference>
<dbReference type="Proteomes" id="UP001454086">
    <property type="component" value="Unassembled WGS sequence"/>
</dbReference>
<evidence type="ECO:0000259" key="8">
    <source>
        <dbReference type="PROSITE" id="PS50850"/>
    </source>
</evidence>
<comment type="similarity">
    <text evidence="2">Belongs to the major facilitator superfamily.</text>
</comment>
<dbReference type="SUPFAM" id="SSF103473">
    <property type="entry name" value="MFS general substrate transporter"/>
    <property type="match status" value="1"/>
</dbReference>
<keyword evidence="4 7" id="KW-0812">Transmembrane</keyword>
<protein>
    <submittedName>
        <fullName evidence="9">MFS transporter</fullName>
    </submittedName>
</protein>
<dbReference type="Pfam" id="PF07690">
    <property type="entry name" value="MFS_1"/>
    <property type="match status" value="1"/>
</dbReference>
<feature type="transmembrane region" description="Helical" evidence="7">
    <location>
        <begin position="40"/>
        <end position="59"/>
    </location>
</feature>
<feature type="domain" description="Major facilitator superfamily (MFS) profile" evidence="8">
    <location>
        <begin position="5"/>
        <end position="381"/>
    </location>
</feature>
<feature type="transmembrane region" description="Helical" evidence="7">
    <location>
        <begin position="246"/>
        <end position="265"/>
    </location>
</feature>
<keyword evidence="5 7" id="KW-1133">Transmembrane helix</keyword>
<sequence length="399" mass="42518">MFQLLLVIIYLAFISLGLPDALLGSAWPSMYRELDAAVSYAGIISMIIAGGTIISSILSDRLIRRIGTGAVTALSVAMTAAALFGFSSSRTFLQLCIWGIPYGLGAGSVDAALNNFVALHYKSRHMSWLHCFWGIGATAGPYIMGLCLARGLRWDSGYMSVGIIQVVLVAVLVLSLPLWKSKRASNAENADAGEKIGIGEALRLPGAKAVLASFFCYCSLEATAGLWASSYMVLHKGIPAGTAAKWASLFYLGITAGRLVCGFVTDRMGDRKMVRCGQAAACTGAVLMLAAFGDGAVLAGLVMIGIGCAPIYPSLLHETPDNFGTKYSQSMMGMQMACAYMGSTFMPPLFGLLGERISIGLYPLCLLVFGGFMIIMTERVGRIHVGKINRFTHAQLLQR</sequence>
<feature type="transmembrane region" description="Helical" evidence="7">
    <location>
        <begin position="66"/>
        <end position="86"/>
    </location>
</feature>
<evidence type="ECO:0000256" key="6">
    <source>
        <dbReference type="ARBA" id="ARBA00023136"/>
    </source>
</evidence>
<dbReference type="InterPro" id="IPR036259">
    <property type="entry name" value="MFS_trans_sf"/>
</dbReference>
<organism evidence="9 10">
    <name type="scientific">Enterocloster hominis</name>
    <name type="common">ex Hitch et al. 2024</name>
    <dbReference type="NCBI Taxonomy" id="1917870"/>
    <lineage>
        <taxon>Bacteria</taxon>
        <taxon>Bacillati</taxon>
        <taxon>Bacillota</taxon>
        <taxon>Clostridia</taxon>
        <taxon>Lachnospirales</taxon>
        <taxon>Lachnospiraceae</taxon>
        <taxon>Enterocloster</taxon>
    </lineage>
</organism>
<keyword evidence="10" id="KW-1185">Reference proteome</keyword>
<gene>
    <name evidence="9" type="ORF">WMQ36_25845</name>
</gene>
<evidence type="ECO:0000313" key="10">
    <source>
        <dbReference type="Proteomes" id="UP001454086"/>
    </source>
</evidence>
<evidence type="ECO:0000256" key="4">
    <source>
        <dbReference type="ARBA" id="ARBA00022692"/>
    </source>
</evidence>
<dbReference type="RefSeq" id="WP_008718440.1">
    <property type="nucleotide sequence ID" value="NZ_JBBMFM010000175.1"/>
</dbReference>
<dbReference type="InterPro" id="IPR020846">
    <property type="entry name" value="MFS_dom"/>
</dbReference>
<keyword evidence="6 7" id="KW-0472">Membrane</keyword>
<evidence type="ECO:0000256" key="7">
    <source>
        <dbReference type="SAM" id="Phobius"/>
    </source>
</evidence>
<dbReference type="Gene3D" id="1.20.1250.20">
    <property type="entry name" value="MFS general substrate transporter like domains"/>
    <property type="match status" value="1"/>
</dbReference>
<feature type="transmembrane region" description="Helical" evidence="7">
    <location>
        <begin position="286"/>
        <end position="312"/>
    </location>
</feature>
<evidence type="ECO:0000256" key="3">
    <source>
        <dbReference type="ARBA" id="ARBA00022448"/>
    </source>
</evidence>
<feature type="transmembrane region" description="Helical" evidence="7">
    <location>
        <begin position="131"/>
        <end position="152"/>
    </location>
</feature>
<feature type="transmembrane region" description="Helical" evidence="7">
    <location>
        <begin position="209"/>
        <end position="234"/>
    </location>
</feature>
<proteinExistence type="inferred from homology"/>
<dbReference type="PANTHER" id="PTHR23514">
    <property type="entry name" value="BYPASS OF STOP CODON PROTEIN 6"/>
    <property type="match status" value="1"/>
</dbReference>
<comment type="subcellular location">
    <subcellularLocation>
        <location evidence="1">Cell membrane</location>
        <topology evidence="1">Multi-pass membrane protein</topology>
    </subcellularLocation>
</comment>
<dbReference type="InterPro" id="IPR051788">
    <property type="entry name" value="MFS_Transporter"/>
</dbReference>
<dbReference type="PANTHER" id="PTHR23514:SF3">
    <property type="entry name" value="BYPASS OF STOP CODON PROTEIN 6"/>
    <property type="match status" value="1"/>
</dbReference>
<comment type="caution">
    <text evidence="9">The sequence shown here is derived from an EMBL/GenBank/DDBJ whole genome shotgun (WGS) entry which is preliminary data.</text>
</comment>
<keyword evidence="3" id="KW-0813">Transport</keyword>
<dbReference type="PROSITE" id="PS50850">
    <property type="entry name" value="MFS"/>
    <property type="match status" value="1"/>
</dbReference>
<evidence type="ECO:0000256" key="5">
    <source>
        <dbReference type="ARBA" id="ARBA00022989"/>
    </source>
</evidence>
<evidence type="ECO:0000256" key="2">
    <source>
        <dbReference type="ARBA" id="ARBA00008335"/>
    </source>
</evidence>
<feature type="transmembrane region" description="Helical" evidence="7">
    <location>
        <begin position="92"/>
        <end position="119"/>
    </location>
</feature>
<evidence type="ECO:0000313" key="9">
    <source>
        <dbReference type="EMBL" id="MEQ2428386.1"/>
    </source>
</evidence>
<feature type="transmembrane region" description="Helical" evidence="7">
    <location>
        <begin position="332"/>
        <end position="352"/>
    </location>
</feature>
<feature type="transmembrane region" description="Helical" evidence="7">
    <location>
        <begin position="359"/>
        <end position="377"/>
    </location>
</feature>
<reference evidence="9 10" key="1">
    <citation type="submission" date="2024-03" db="EMBL/GenBank/DDBJ databases">
        <title>Human intestinal bacterial collection.</title>
        <authorList>
            <person name="Pauvert C."/>
            <person name="Hitch T.C.A."/>
            <person name="Clavel T."/>
        </authorList>
    </citation>
    <scope>NUCLEOTIDE SEQUENCE [LARGE SCALE GENOMIC DNA]</scope>
    <source>
        <strain evidence="9 10">CLA-SR-H021</strain>
    </source>
</reference>
<name>A0ABV1DEZ4_9FIRM</name>
<accession>A0ABV1DEZ4</accession>
<feature type="transmembrane region" description="Helical" evidence="7">
    <location>
        <begin position="158"/>
        <end position="179"/>
    </location>
</feature>